<evidence type="ECO:0000256" key="5">
    <source>
        <dbReference type="ARBA" id="ARBA00023125"/>
    </source>
</evidence>
<dbReference type="Proteomes" id="UP000218387">
    <property type="component" value="Chromosome"/>
</dbReference>
<dbReference type="InterPro" id="IPR035644">
    <property type="entry name" value="MraZ_C"/>
</dbReference>
<evidence type="ECO:0000259" key="8">
    <source>
        <dbReference type="PROSITE" id="PS51740"/>
    </source>
</evidence>
<feature type="domain" description="SpoVT-AbrB" evidence="8">
    <location>
        <begin position="5"/>
        <end position="47"/>
    </location>
</feature>
<evidence type="ECO:0000256" key="6">
    <source>
        <dbReference type="ARBA" id="ARBA00023163"/>
    </source>
</evidence>
<dbReference type="Pfam" id="PF02381">
    <property type="entry name" value="MraZ"/>
    <property type="match status" value="2"/>
</dbReference>
<dbReference type="PROSITE" id="PS51740">
    <property type="entry name" value="SPOVT_ABRB"/>
    <property type="match status" value="2"/>
</dbReference>
<dbReference type="RefSeq" id="WP_058694239.1">
    <property type="nucleotide sequence ID" value="NZ_CABJDW020000008.1"/>
</dbReference>
<dbReference type="InterPro" id="IPR038619">
    <property type="entry name" value="MraZ_sf"/>
</dbReference>
<comment type="subcellular location">
    <subcellularLocation>
        <location evidence="7">Cytoplasm</location>
        <location evidence="7">Nucleoid</location>
    </subcellularLocation>
</comment>
<dbReference type="Gene3D" id="3.40.1550.20">
    <property type="entry name" value="Transcriptional regulator MraZ domain"/>
    <property type="match status" value="1"/>
</dbReference>
<dbReference type="SUPFAM" id="SSF89447">
    <property type="entry name" value="AbrB/MazE/MraZ-like"/>
    <property type="match status" value="1"/>
</dbReference>
<dbReference type="PANTHER" id="PTHR34701:SF1">
    <property type="entry name" value="TRANSCRIPTIONAL REGULATOR MRAZ"/>
    <property type="match status" value="1"/>
</dbReference>
<organism evidence="9 10">
    <name type="scientific">Eubacterium maltosivorans</name>
    <dbReference type="NCBI Taxonomy" id="2041044"/>
    <lineage>
        <taxon>Bacteria</taxon>
        <taxon>Bacillati</taxon>
        <taxon>Bacillota</taxon>
        <taxon>Clostridia</taxon>
        <taxon>Eubacteriales</taxon>
        <taxon>Eubacteriaceae</taxon>
        <taxon>Eubacterium</taxon>
    </lineage>
</organism>
<dbReference type="GO" id="GO:0003700">
    <property type="term" value="F:DNA-binding transcription factor activity"/>
    <property type="evidence" value="ECO:0007669"/>
    <property type="project" value="UniProtKB-UniRule"/>
</dbReference>
<keyword evidence="3" id="KW-0677">Repeat</keyword>
<dbReference type="GO" id="GO:0000976">
    <property type="term" value="F:transcription cis-regulatory region binding"/>
    <property type="evidence" value="ECO:0007669"/>
    <property type="project" value="TreeGrafter"/>
</dbReference>
<evidence type="ECO:0000313" key="10">
    <source>
        <dbReference type="Proteomes" id="UP000218387"/>
    </source>
</evidence>
<dbReference type="InterPro" id="IPR007159">
    <property type="entry name" value="SpoVT-AbrB_dom"/>
</dbReference>
<proteinExistence type="inferred from homology"/>
<dbReference type="KEGG" id="emt:CPZ25_004960"/>
<comment type="similarity">
    <text evidence="7">Belongs to the MraZ family.</text>
</comment>
<feature type="domain" description="SpoVT-AbrB" evidence="8">
    <location>
        <begin position="76"/>
        <end position="119"/>
    </location>
</feature>
<keyword evidence="4 7" id="KW-0805">Transcription regulation</keyword>
<dbReference type="HAMAP" id="MF_01008">
    <property type="entry name" value="MraZ"/>
    <property type="match status" value="1"/>
</dbReference>
<evidence type="ECO:0000256" key="3">
    <source>
        <dbReference type="ARBA" id="ARBA00022737"/>
    </source>
</evidence>
<evidence type="ECO:0000256" key="4">
    <source>
        <dbReference type="ARBA" id="ARBA00023015"/>
    </source>
</evidence>
<evidence type="ECO:0000256" key="2">
    <source>
        <dbReference type="ARBA" id="ARBA00022490"/>
    </source>
</evidence>
<dbReference type="PANTHER" id="PTHR34701">
    <property type="entry name" value="TRANSCRIPTIONAL REGULATOR MRAZ"/>
    <property type="match status" value="1"/>
</dbReference>
<dbReference type="InterPro" id="IPR035642">
    <property type="entry name" value="MraZ_N"/>
</dbReference>
<evidence type="ECO:0000256" key="7">
    <source>
        <dbReference type="HAMAP-Rule" id="MF_01008"/>
    </source>
</evidence>
<keyword evidence="5 7" id="KW-0238">DNA-binding</keyword>
<dbReference type="AlphaFoldDB" id="A0A2A5TAF5"/>
<dbReference type="GO" id="GO:2000143">
    <property type="term" value="P:negative regulation of DNA-templated transcription initiation"/>
    <property type="evidence" value="ECO:0007669"/>
    <property type="project" value="TreeGrafter"/>
</dbReference>
<name>A0A2A5TAF5_EUBML</name>
<accession>A0A2A5TAF5</accession>
<dbReference type="FunFam" id="3.40.1550.20:FF:000002">
    <property type="entry name" value="Transcriptional regulator MraZ"/>
    <property type="match status" value="1"/>
</dbReference>
<dbReference type="InterPro" id="IPR003444">
    <property type="entry name" value="MraZ"/>
</dbReference>
<dbReference type="GO" id="GO:0005737">
    <property type="term" value="C:cytoplasm"/>
    <property type="evidence" value="ECO:0007669"/>
    <property type="project" value="UniProtKB-UniRule"/>
</dbReference>
<keyword evidence="2 7" id="KW-0963">Cytoplasm</keyword>
<reference evidence="9 10" key="1">
    <citation type="submission" date="2018-05" db="EMBL/GenBank/DDBJ databases">
        <title>Genome comparison of Eubacterium sp.</title>
        <authorList>
            <person name="Feng Y."/>
            <person name="Sanchez-Andrea I."/>
            <person name="Stams A.J.M."/>
            <person name="De Vos W.M."/>
        </authorList>
    </citation>
    <scope>NUCLEOTIDE SEQUENCE [LARGE SCALE GENOMIC DNA]</scope>
    <source>
        <strain evidence="9 10">YI</strain>
    </source>
</reference>
<sequence length="140" mass="16191">MFFGEYEHNIDDKGRLIIPSKFREALGKDFVITKGLDCCLFVFSTEEWEIFVNKLRTLPISDKDARDFTRFFFSGASECALDKQGRISIPATLRKHAELEKETKIIGVSNRLEIWNTENWDNYNNMDVSDIADKMAELGI</sequence>
<dbReference type="GO" id="GO:0009295">
    <property type="term" value="C:nucleoid"/>
    <property type="evidence" value="ECO:0007669"/>
    <property type="project" value="UniProtKB-SubCell"/>
</dbReference>
<dbReference type="EMBL" id="CP029487">
    <property type="protein sequence ID" value="QCT73600.1"/>
    <property type="molecule type" value="Genomic_DNA"/>
</dbReference>
<dbReference type="CDD" id="cd16321">
    <property type="entry name" value="MraZ_C"/>
    <property type="match status" value="1"/>
</dbReference>
<protein>
    <recommendedName>
        <fullName evidence="1 7">Transcriptional regulator MraZ</fullName>
    </recommendedName>
</protein>
<keyword evidence="10" id="KW-1185">Reference proteome</keyword>
<dbReference type="InterPro" id="IPR020603">
    <property type="entry name" value="MraZ_dom"/>
</dbReference>
<dbReference type="NCBIfam" id="TIGR00242">
    <property type="entry name" value="division/cell wall cluster transcriptional repressor MraZ"/>
    <property type="match status" value="1"/>
</dbReference>
<evidence type="ECO:0000256" key="1">
    <source>
        <dbReference type="ARBA" id="ARBA00013860"/>
    </source>
</evidence>
<dbReference type="InterPro" id="IPR037914">
    <property type="entry name" value="SpoVT-AbrB_sf"/>
</dbReference>
<keyword evidence="6 7" id="KW-0804">Transcription</keyword>
<dbReference type="CDD" id="cd16320">
    <property type="entry name" value="MraZ_N"/>
    <property type="match status" value="1"/>
</dbReference>
<evidence type="ECO:0000313" key="9">
    <source>
        <dbReference type="EMBL" id="QCT73600.1"/>
    </source>
</evidence>
<gene>
    <name evidence="7" type="primary">mraZ</name>
    <name evidence="9" type="ORF">CPZ25_004960</name>
</gene>
<comment type="subunit">
    <text evidence="7">Forms oligomers.</text>
</comment>